<accession>A0A0F6CKB7</accession>
<dbReference type="GO" id="GO:0004140">
    <property type="term" value="F:dephospho-CoA kinase activity"/>
    <property type="evidence" value="ECO:0007669"/>
    <property type="project" value="UniProtKB-UniRule"/>
</dbReference>
<dbReference type="GO" id="GO:0005524">
    <property type="term" value="F:ATP binding"/>
    <property type="evidence" value="ECO:0007669"/>
    <property type="project" value="UniProtKB-KW"/>
</dbReference>
<dbReference type="RefSeq" id="WP_023893640.1">
    <property type="nucleotide sequence ID" value="NC_023030.2"/>
</dbReference>
<dbReference type="NCBIfam" id="TIGR00152">
    <property type="entry name" value="dephospho-CoA kinase"/>
    <property type="match status" value="1"/>
</dbReference>
<gene>
    <name evidence="4" type="primary">coaE</name>
    <name evidence="4" type="ORF">GCW_01375</name>
</gene>
<dbReference type="GO" id="GO:0005737">
    <property type="term" value="C:cytoplasm"/>
    <property type="evidence" value="ECO:0007669"/>
    <property type="project" value="UniProtKB-UniRule"/>
</dbReference>
<evidence type="ECO:0000256" key="2">
    <source>
        <dbReference type="ARBA" id="ARBA00022840"/>
    </source>
</evidence>
<dbReference type="InterPro" id="IPR027417">
    <property type="entry name" value="P-loop_NTPase"/>
</dbReference>
<dbReference type="AlphaFoldDB" id="A0A0F6CKB7"/>
<reference evidence="4 5" key="1">
    <citation type="journal article" date="2011" name="PLoS ONE">
        <title>Core proteome of the minimal cell: comparative proteomics of three mollicute species.</title>
        <authorList>
            <person name="Fisunov G.Y."/>
            <person name="Alexeev D.G."/>
            <person name="Bazaleev N.A."/>
            <person name="Ladygina V.G."/>
            <person name="Galyamina M.A."/>
            <person name="Kondratov I.G."/>
            <person name="Zhukova N.A."/>
            <person name="Serebryakova M.V."/>
            <person name="Demina I.A."/>
            <person name="Govorun V.M."/>
        </authorList>
    </citation>
    <scope>NUCLEOTIDE SEQUENCE [LARGE SCALE GENOMIC DNA]</scope>
    <source>
        <strain evidence="4 5">S6</strain>
    </source>
</reference>
<dbReference type="HOGENOM" id="CLU_1364953_0_0_14"/>
<dbReference type="PROSITE" id="PS51219">
    <property type="entry name" value="DPCK"/>
    <property type="match status" value="1"/>
</dbReference>
<evidence type="ECO:0000313" key="4">
    <source>
        <dbReference type="EMBL" id="AHB99539.1"/>
    </source>
</evidence>
<dbReference type="Pfam" id="PF01121">
    <property type="entry name" value="CoaE"/>
    <property type="match status" value="1"/>
</dbReference>
<dbReference type="EMBL" id="CP006916">
    <property type="protein sequence ID" value="AHB99539.1"/>
    <property type="molecule type" value="Genomic_DNA"/>
</dbReference>
<name>A0A0F6CKB7_MYCGL</name>
<dbReference type="InterPro" id="IPR001977">
    <property type="entry name" value="Depp_CoAkinase"/>
</dbReference>
<dbReference type="SUPFAM" id="SSF52540">
    <property type="entry name" value="P-loop containing nucleoside triphosphate hydrolases"/>
    <property type="match status" value="1"/>
</dbReference>
<keyword evidence="4" id="KW-0808">Transferase</keyword>
<organism evidence="4 5">
    <name type="scientific">Mycoplasmoides gallisepticum S6</name>
    <dbReference type="NCBI Taxonomy" id="1006581"/>
    <lineage>
        <taxon>Bacteria</taxon>
        <taxon>Bacillati</taxon>
        <taxon>Mycoplasmatota</taxon>
        <taxon>Mycoplasmoidales</taxon>
        <taxon>Mycoplasmoidaceae</taxon>
        <taxon>Mycoplasmoides</taxon>
    </lineage>
</organism>
<dbReference type="GO" id="GO:0015937">
    <property type="term" value="P:coenzyme A biosynthetic process"/>
    <property type="evidence" value="ECO:0007669"/>
    <property type="project" value="UniProtKB-UniRule"/>
</dbReference>
<dbReference type="KEGG" id="mgz:GCW_01375"/>
<dbReference type="Gene3D" id="3.40.50.300">
    <property type="entry name" value="P-loop containing nucleotide triphosphate hydrolases"/>
    <property type="match status" value="1"/>
</dbReference>
<evidence type="ECO:0000256" key="1">
    <source>
        <dbReference type="ARBA" id="ARBA00022741"/>
    </source>
</evidence>
<evidence type="ECO:0000256" key="3">
    <source>
        <dbReference type="NCBIfam" id="TIGR00152"/>
    </source>
</evidence>
<sequence>MPNVKSRILVCLSGKSSSGKSMLINRLKQDGYYTINLDELIHQHYQKNQSGYDFVVENFGVEYVDENQVNRKKLGQLLFANPDKLKLLSDFAGKIAKNHLKNLDYHGLVVVEGAAIYNNQQRYLDIFDYFVLVERDKKLIQASILQKFAYLKDFDLKKWNPIKENKEFKANLVIQNNGEIETAYQELLKFLKKISGQCEL</sequence>
<keyword evidence="2" id="KW-0067">ATP-binding</keyword>
<keyword evidence="1" id="KW-0547">Nucleotide-binding</keyword>
<proteinExistence type="predicted"/>
<keyword evidence="4" id="KW-0418">Kinase</keyword>
<evidence type="ECO:0000313" key="5">
    <source>
        <dbReference type="Proteomes" id="UP000018735"/>
    </source>
</evidence>
<protein>
    <recommendedName>
        <fullName evidence="3">Dephospho-CoA kinase</fullName>
        <ecNumber evidence="3">2.7.1.24</ecNumber>
    </recommendedName>
</protein>
<dbReference type="EC" id="2.7.1.24" evidence="3"/>
<dbReference type="eggNOG" id="COG0237">
    <property type="taxonomic scope" value="Bacteria"/>
</dbReference>
<dbReference type="Proteomes" id="UP000018735">
    <property type="component" value="Chromosome"/>
</dbReference>